<accession>A0AAE1E8N7</accession>
<feature type="compositionally biased region" description="Polar residues" evidence="1">
    <location>
        <begin position="221"/>
        <end position="234"/>
    </location>
</feature>
<sequence>MEPHIAAEIEDNDVFKPKEVDDEWTRYLHALVTAPGMDMLPGTTKLNLDMSKHKRSLSKRGSISRRKKPSREAIFRLGSSEDSIYIDSTEPRQTIFPVTNETDENQEQTTKKREADISTDDTPLRPPKVAGGVKIPGLLGDLMGSKLFNKKRNEIALNSPTSEDPVPPSLSLSTSTDEAPIGEPAPPNPRPEPETLPENIPDAHDKPTIGAITETDEEVVNTANDPGVSPSSNMPPVLPSVEDVDSRPCQENLEPEVTDMPEVNQDAMLQSSRNTALEDSDNITKEQEPACEVSAAVKTSTEASTKSEPALHESTLSILTGVRHRKMESSPGESTGSPEAGSSAAASVADQQVSSLKDELLTWILRLLVVAVISTRRAGPCFLYGSNLYTRSSNHLVPDTTGIQVFKELRRKDPCSPLRATRGTDPIRNVNVVVSVVNQGRA</sequence>
<dbReference type="AlphaFoldDB" id="A0AAE1E8N7"/>
<protein>
    <submittedName>
        <fullName evidence="2">Uncharacterized protein</fullName>
    </submittedName>
</protein>
<evidence type="ECO:0000313" key="2">
    <source>
        <dbReference type="EMBL" id="KAK3798361.1"/>
    </source>
</evidence>
<evidence type="ECO:0000256" key="1">
    <source>
        <dbReference type="SAM" id="MobiDB-lite"/>
    </source>
</evidence>
<dbReference type="EMBL" id="JAWDGP010000692">
    <property type="protein sequence ID" value="KAK3798361.1"/>
    <property type="molecule type" value="Genomic_DNA"/>
</dbReference>
<keyword evidence="3" id="KW-1185">Reference proteome</keyword>
<comment type="caution">
    <text evidence="2">The sequence shown here is derived from an EMBL/GenBank/DDBJ whole genome shotgun (WGS) entry which is preliminary data.</text>
</comment>
<reference evidence="2" key="1">
    <citation type="journal article" date="2023" name="G3 (Bethesda)">
        <title>A reference genome for the long-term kleptoplast-retaining sea slug Elysia crispata morphotype clarki.</title>
        <authorList>
            <person name="Eastman K.E."/>
            <person name="Pendleton A.L."/>
            <person name="Shaikh M.A."/>
            <person name="Suttiyut T."/>
            <person name="Ogas R."/>
            <person name="Tomko P."/>
            <person name="Gavelis G."/>
            <person name="Widhalm J.R."/>
            <person name="Wisecaver J.H."/>
        </authorList>
    </citation>
    <scope>NUCLEOTIDE SEQUENCE</scope>
    <source>
        <strain evidence="2">ECLA1</strain>
    </source>
</reference>
<gene>
    <name evidence="2" type="ORF">RRG08_063372</name>
</gene>
<feature type="compositionally biased region" description="Polar residues" evidence="1">
    <location>
        <begin position="297"/>
        <end position="307"/>
    </location>
</feature>
<proteinExistence type="predicted"/>
<dbReference type="Proteomes" id="UP001283361">
    <property type="component" value="Unassembled WGS sequence"/>
</dbReference>
<feature type="region of interest" description="Disordered" evidence="1">
    <location>
        <begin position="98"/>
        <end position="132"/>
    </location>
</feature>
<evidence type="ECO:0000313" key="3">
    <source>
        <dbReference type="Proteomes" id="UP001283361"/>
    </source>
</evidence>
<name>A0AAE1E8N7_9GAST</name>
<feature type="region of interest" description="Disordered" evidence="1">
    <location>
        <begin position="156"/>
        <end position="249"/>
    </location>
</feature>
<feature type="region of interest" description="Disordered" evidence="1">
    <location>
        <begin position="51"/>
        <end position="70"/>
    </location>
</feature>
<feature type="compositionally biased region" description="Low complexity" evidence="1">
    <location>
        <begin position="169"/>
        <end position="182"/>
    </location>
</feature>
<feature type="compositionally biased region" description="Low complexity" evidence="1">
    <location>
        <begin position="329"/>
        <end position="346"/>
    </location>
</feature>
<feature type="compositionally biased region" description="Basic residues" evidence="1">
    <location>
        <begin position="52"/>
        <end position="69"/>
    </location>
</feature>
<organism evidence="2 3">
    <name type="scientific">Elysia crispata</name>
    <name type="common">lettuce slug</name>
    <dbReference type="NCBI Taxonomy" id="231223"/>
    <lineage>
        <taxon>Eukaryota</taxon>
        <taxon>Metazoa</taxon>
        <taxon>Spiralia</taxon>
        <taxon>Lophotrochozoa</taxon>
        <taxon>Mollusca</taxon>
        <taxon>Gastropoda</taxon>
        <taxon>Heterobranchia</taxon>
        <taxon>Euthyneura</taxon>
        <taxon>Panpulmonata</taxon>
        <taxon>Sacoglossa</taxon>
        <taxon>Placobranchoidea</taxon>
        <taxon>Plakobranchidae</taxon>
        <taxon>Elysia</taxon>
    </lineage>
</organism>
<feature type="region of interest" description="Disordered" evidence="1">
    <location>
        <begin position="297"/>
        <end position="346"/>
    </location>
</feature>